<proteinExistence type="predicted"/>
<protein>
    <submittedName>
        <fullName evidence="2">Oxidoreductase</fullName>
    </submittedName>
</protein>
<dbReference type="Pfam" id="PF00107">
    <property type="entry name" value="ADH_zinc_N"/>
    <property type="match status" value="1"/>
</dbReference>
<dbReference type="NCBIfam" id="TIGR02823">
    <property type="entry name" value="oxido_YhdH"/>
    <property type="match status" value="1"/>
</dbReference>
<dbReference type="InterPro" id="IPR036291">
    <property type="entry name" value="NAD(P)-bd_dom_sf"/>
</dbReference>
<evidence type="ECO:0000313" key="3">
    <source>
        <dbReference type="Proteomes" id="UP000235116"/>
    </source>
</evidence>
<dbReference type="PANTHER" id="PTHR43677:SF1">
    <property type="entry name" value="ACRYLYL-COA REDUCTASE ACUI-RELATED"/>
    <property type="match status" value="1"/>
</dbReference>
<dbReference type="Proteomes" id="UP000235116">
    <property type="component" value="Chromosome"/>
</dbReference>
<name>A0A2K9LK68_9GAMM</name>
<dbReference type="SUPFAM" id="SSF51735">
    <property type="entry name" value="NAD(P)-binding Rossmann-fold domains"/>
    <property type="match status" value="1"/>
</dbReference>
<dbReference type="InterPro" id="IPR013149">
    <property type="entry name" value="ADH-like_C"/>
</dbReference>
<dbReference type="AlphaFoldDB" id="A0A2K9LK68"/>
<dbReference type="Pfam" id="PF08240">
    <property type="entry name" value="ADH_N"/>
    <property type="match status" value="1"/>
</dbReference>
<keyword evidence="3" id="KW-1185">Reference proteome</keyword>
<dbReference type="PANTHER" id="PTHR43677">
    <property type="entry name" value="SHORT-CHAIN DEHYDROGENASE/REDUCTASE"/>
    <property type="match status" value="1"/>
</dbReference>
<dbReference type="InterPro" id="IPR020843">
    <property type="entry name" value="ER"/>
</dbReference>
<dbReference type="InterPro" id="IPR011032">
    <property type="entry name" value="GroES-like_sf"/>
</dbReference>
<dbReference type="OrthoDB" id="9782155at2"/>
<dbReference type="SUPFAM" id="SSF50129">
    <property type="entry name" value="GroES-like"/>
    <property type="match status" value="1"/>
</dbReference>
<dbReference type="CDD" id="cd05280">
    <property type="entry name" value="MDR_yhdh_yhfp"/>
    <property type="match status" value="1"/>
</dbReference>
<evidence type="ECO:0000259" key="1">
    <source>
        <dbReference type="SMART" id="SM00829"/>
    </source>
</evidence>
<dbReference type="EMBL" id="CP022684">
    <property type="protein sequence ID" value="AUM11164.1"/>
    <property type="molecule type" value="Genomic_DNA"/>
</dbReference>
<dbReference type="Gene3D" id="3.40.50.720">
    <property type="entry name" value="NAD(P)-binding Rossmann-like Domain"/>
    <property type="match status" value="1"/>
</dbReference>
<dbReference type="InterPro" id="IPR014188">
    <property type="entry name" value="Acrylyl-CoA_reductase_AcuI"/>
</dbReference>
<dbReference type="RefSeq" id="WP_101892504.1">
    <property type="nucleotide sequence ID" value="NZ_CP022684.1"/>
</dbReference>
<dbReference type="GO" id="GO:0043957">
    <property type="term" value="F:acryloyl-CoA reductase (NADPH) activity"/>
    <property type="evidence" value="ECO:0007669"/>
    <property type="project" value="TreeGrafter"/>
</dbReference>
<dbReference type="KEGG" id="kak:Kalk_01370"/>
<dbReference type="InterPro" id="IPR051397">
    <property type="entry name" value="Zn-ADH-like_protein"/>
</dbReference>
<dbReference type="InterPro" id="IPR013154">
    <property type="entry name" value="ADH-like_N"/>
</dbReference>
<accession>A0A2K9LK68</accession>
<sequence>MTNTFKAFLVTESDSGFDHSIVERKTEELPAGDVVIDVEYSSLNYKDALSASGNRGVTRKYPHVPGIDAAGTVVSSTDSHYKPGDAVIVTGYDLGMNTSGGFAGRIRVPANWVVYRPDNLSAENAMAFGTAGFTAAMSVDTLLQVGISPEQGPVLVTGATGGVGIIAVWLLHNLGFTVVASTGKTGHEELLKAAGASSVVQRETLLENANRPMNKPQWAAAVDTVGGAVLGNLLKSIQYGGSVACCGMVAGNDLNTSVFPFILRGVNLLGVDSVELPLDVKQDIWNMIGKQWLFPNFGEFKQKTTQTIGLEQLPEAIAQVLKGQHTGRYLVKI</sequence>
<organism evidence="2 3">
    <name type="scientific">Ketobacter alkanivorans</name>
    <dbReference type="NCBI Taxonomy" id="1917421"/>
    <lineage>
        <taxon>Bacteria</taxon>
        <taxon>Pseudomonadati</taxon>
        <taxon>Pseudomonadota</taxon>
        <taxon>Gammaproteobacteria</taxon>
        <taxon>Pseudomonadales</taxon>
        <taxon>Ketobacteraceae</taxon>
        <taxon>Ketobacter</taxon>
    </lineage>
</organism>
<reference evidence="3" key="1">
    <citation type="submission" date="2017-08" db="EMBL/GenBank/DDBJ databases">
        <title>Direct submision.</title>
        <authorList>
            <person name="Kim S.-J."/>
            <person name="Rhee S.-K."/>
        </authorList>
    </citation>
    <scope>NUCLEOTIDE SEQUENCE [LARGE SCALE GENOMIC DNA]</scope>
    <source>
        <strain evidence="3">GI5</strain>
    </source>
</reference>
<feature type="domain" description="Enoyl reductase (ER)" evidence="1">
    <location>
        <begin position="15"/>
        <end position="331"/>
    </location>
</feature>
<evidence type="ECO:0000313" key="2">
    <source>
        <dbReference type="EMBL" id="AUM11164.1"/>
    </source>
</evidence>
<dbReference type="SMART" id="SM00829">
    <property type="entry name" value="PKS_ER"/>
    <property type="match status" value="1"/>
</dbReference>
<gene>
    <name evidence="2" type="ORF">Kalk_01370</name>
</gene>
<dbReference type="Gene3D" id="3.90.180.10">
    <property type="entry name" value="Medium-chain alcohol dehydrogenases, catalytic domain"/>
    <property type="match status" value="1"/>
</dbReference>